<dbReference type="GO" id="GO:0000462">
    <property type="term" value="P:maturation of SSU-rRNA from tricistronic rRNA transcript (SSU-rRNA, 5.8S rRNA, LSU-rRNA)"/>
    <property type="evidence" value="ECO:0007669"/>
    <property type="project" value="TreeGrafter"/>
</dbReference>
<dbReference type="GO" id="GO:0030688">
    <property type="term" value="C:preribosome, small subunit precursor"/>
    <property type="evidence" value="ECO:0007669"/>
    <property type="project" value="TreeGrafter"/>
</dbReference>
<evidence type="ECO:0000256" key="2">
    <source>
        <dbReference type="ARBA" id="ARBA00004604"/>
    </source>
</evidence>
<dbReference type="GO" id="GO:0005730">
    <property type="term" value="C:nucleolus"/>
    <property type="evidence" value="ECO:0007669"/>
    <property type="project" value="UniProtKB-SubCell"/>
</dbReference>
<evidence type="ECO:0000256" key="3">
    <source>
        <dbReference type="ARBA" id="ARBA00006916"/>
    </source>
</evidence>
<dbReference type="EMBL" id="CH476615">
    <property type="protein sequence ID" value="EEP77152.1"/>
    <property type="molecule type" value="Genomic_DNA"/>
</dbReference>
<dbReference type="Pfam" id="PF10153">
    <property type="entry name" value="Efg1"/>
    <property type="match status" value="1"/>
</dbReference>
<dbReference type="GeneID" id="8440437"/>
<evidence type="ECO:0000313" key="11">
    <source>
        <dbReference type="Proteomes" id="UP000002058"/>
    </source>
</evidence>
<dbReference type="InParanoid" id="C4JK44"/>
<evidence type="ECO:0000313" key="10">
    <source>
        <dbReference type="EMBL" id="EEP77152.1"/>
    </source>
</evidence>
<evidence type="ECO:0000256" key="7">
    <source>
        <dbReference type="ARBA" id="ARBA00023054"/>
    </source>
</evidence>
<keyword evidence="8" id="KW-0539">Nucleus</keyword>
<evidence type="ECO:0000256" key="8">
    <source>
        <dbReference type="ARBA" id="ARBA00023242"/>
    </source>
</evidence>
<dbReference type="AlphaFoldDB" id="C4JK44"/>
<accession>C4JK44</accession>
<name>C4JK44_UNCRE</name>
<keyword evidence="7" id="KW-0175">Coiled coil</keyword>
<dbReference type="RefSeq" id="XP_002542485.1">
    <property type="nucleotide sequence ID" value="XM_002542439.1"/>
</dbReference>
<evidence type="ECO:0000256" key="6">
    <source>
        <dbReference type="ARBA" id="ARBA00022552"/>
    </source>
</evidence>
<sequence length="314" mass="35806">MSQHNEAQFSPRKRRRDSLSAADPKRIKRQQLDPSQPSHHRDAGPSINELKTRIRNIKRLLAKRTDDLPADVRVAKERELAECHRDLERAEERKNRSKMIQKYHFVRFLERKRALKELRKLCAQRSKLDKDTNLDPSSKAAALEKLNKSIKIAETDLNYTLFSPLTEKYISLYPTGRRQQQQGQQEEPPEPEESNIIRTTTGEKPPLWYTVQQSQADGTLEQLRDGKLGIGLSGEKKDPGEREVASRNTALNLVVHRKQKKLVPDSQIEGGVDGQKRPTKVSTRSKGAQGKKGKKLVTREGDEEESGSDGGFFE</sequence>
<comment type="function">
    <text evidence="1">Involved in rRNA processing.</text>
</comment>
<evidence type="ECO:0000256" key="5">
    <source>
        <dbReference type="ARBA" id="ARBA00019827"/>
    </source>
</evidence>
<proteinExistence type="inferred from homology"/>
<dbReference type="STRING" id="336963.C4JK44"/>
<organism evidence="10 11">
    <name type="scientific">Uncinocarpus reesii (strain UAMH 1704)</name>
    <dbReference type="NCBI Taxonomy" id="336963"/>
    <lineage>
        <taxon>Eukaryota</taxon>
        <taxon>Fungi</taxon>
        <taxon>Dikarya</taxon>
        <taxon>Ascomycota</taxon>
        <taxon>Pezizomycotina</taxon>
        <taxon>Eurotiomycetes</taxon>
        <taxon>Eurotiomycetidae</taxon>
        <taxon>Onygenales</taxon>
        <taxon>Onygenaceae</taxon>
        <taxon>Uncinocarpus</taxon>
    </lineage>
</organism>
<dbReference type="VEuPathDB" id="FungiDB:UREG_02001"/>
<feature type="region of interest" description="Disordered" evidence="9">
    <location>
        <begin position="176"/>
        <end position="205"/>
    </location>
</feature>
<keyword evidence="6" id="KW-0698">rRNA processing</keyword>
<dbReference type="OrthoDB" id="47732at2759"/>
<comment type="subcellular location">
    <subcellularLocation>
        <location evidence="2">Nucleus</location>
        <location evidence="2">Nucleolus</location>
    </subcellularLocation>
</comment>
<dbReference type="eggNOG" id="KOG4484">
    <property type="taxonomic scope" value="Eukaryota"/>
</dbReference>
<gene>
    <name evidence="10" type="ORF">UREG_02001</name>
</gene>
<evidence type="ECO:0000256" key="4">
    <source>
        <dbReference type="ARBA" id="ARBA00018689"/>
    </source>
</evidence>
<feature type="region of interest" description="Disordered" evidence="9">
    <location>
        <begin position="256"/>
        <end position="314"/>
    </location>
</feature>
<dbReference type="Proteomes" id="UP000002058">
    <property type="component" value="Unassembled WGS sequence"/>
</dbReference>
<dbReference type="PANTHER" id="PTHR33911">
    <property type="entry name" value="RRNA-PROCESSING PROTEIN EFG1"/>
    <property type="match status" value="1"/>
</dbReference>
<feature type="region of interest" description="Disordered" evidence="9">
    <location>
        <begin position="1"/>
        <end position="49"/>
    </location>
</feature>
<dbReference type="InterPro" id="IPR019310">
    <property type="entry name" value="Efg1"/>
</dbReference>
<dbReference type="HOGENOM" id="CLU_066912_0_0_1"/>
<reference evidence="11" key="1">
    <citation type="journal article" date="2009" name="Genome Res.">
        <title>Comparative genomic analyses of the human fungal pathogens Coccidioides and their relatives.</title>
        <authorList>
            <person name="Sharpton T.J."/>
            <person name="Stajich J.E."/>
            <person name="Rounsley S.D."/>
            <person name="Gardner M.J."/>
            <person name="Wortman J.R."/>
            <person name="Jordar V.S."/>
            <person name="Maiti R."/>
            <person name="Kodira C.D."/>
            <person name="Neafsey D.E."/>
            <person name="Zeng Q."/>
            <person name="Hung C.-Y."/>
            <person name="McMahan C."/>
            <person name="Muszewska A."/>
            <person name="Grynberg M."/>
            <person name="Mandel M.A."/>
            <person name="Kellner E.M."/>
            <person name="Barker B.M."/>
            <person name="Galgiani J.N."/>
            <person name="Orbach M.J."/>
            <person name="Kirkland T.N."/>
            <person name="Cole G.T."/>
            <person name="Henn M.R."/>
            <person name="Birren B.W."/>
            <person name="Taylor J.W."/>
        </authorList>
    </citation>
    <scope>NUCLEOTIDE SEQUENCE [LARGE SCALE GENOMIC DNA]</scope>
    <source>
        <strain evidence="11">UAMH 1704</strain>
    </source>
</reference>
<dbReference type="InterPro" id="IPR050786">
    <property type="entry name" value="EFG1_rRNA-proc"/>
</dbReference>
<evidence type="ECO:0000256" key="9">
    <source>
        <dbReference type="SAM" id="MobiDB-lite"/>
    </source>
</evidence>
<dbReference type="KEGG" id="ure:UREG_02001"/>
<dbReference type="PANTHER" id="PTHR33911:SF1">
    <property type="entry name" value="RRNA-PROCESSING PROTEIN EFG1"/>
    <property type="match status" value="1"/>
</dbReference>
<keyword evidence="11" id="KW-1185">Reference proteome</keyword>
<protein>
    <recommendedName>
        <fullName evidence="4">rRNA-processing protein EFG1</fullName>
    </recommendedName>
    <alternativeName>
        <fullName evidence="5">rRNA-processing protein efg1</fullName>
    </alternativeName>
</protein>
<evidence type="ECO:0000256" key="1">
    <source>
        <dbReference type="ARBA" id="ARBA00002773"/>
    </source>
</evidence>
<comment type="similarity">
    <text evidence="3">Belongs to the EFG1 family.</text>
</comment>